<keyword evidence="6" id="KW-0862">Zinc</keyword>
<evidence type="ECO:0000256" key="6">
    <source>
        <dbReference type="ARBA" id="ARBA00022833"/>
    </source>
</evidence>
<feature type="transmembrane region" description="Helical" evidence="11">
    <location>
        <begin position="235"/>
        <end position="256"/>
    </location>
</feature>
<evidence type="ECO:0000256" key="8">
    <source>
        <dbReference type="ARBA" id="ARBA00023136"/>
    </source>
</evidence>
<dbReference type="InterPro" id="IPR013083">
    <property type="entry name" value="Znf_RING/FYVE/PHD"/>
</dbReference>
<evidence type="ECO:0000256" key="11">
    <source>
        <dbReference type="SAM" id="Phobius"/>
    </source>
</evidence>
<dbReference type="PANTHER" id="PTHR15860:SF0">
    <property type="entry name" value="LP20373P"/>
    <property type="match status" value="1"/>
</dbReference>
<feature type="transmembrane region" description="Helical" evidence="11">
    <location>
        <begin position="340"/>
        <end position="366"/>
    </location>
</feature>
<dbReference type="Proteomes" id="UP000678499">
    <property type="component" value="Unassembled WGS sequence"/>
</dbReference>
<dbReference type="PROSITE" id="PS50089">
    <property type="entry name" value="ZF_RING_2"/>
    <property type="match status" value="1"/>
</dbReference>
<dbReference type="Pfam" id="PF13923">
    <property type="entry name" value="zf-C3HC4_2"/>
    <property type="match status" value="1"/>
</dbReference>
<sequence>MAERSSSTSDQSGSLISLSGAVVNGVDGMVSRLPSGVSEGIQDQVSIARDSFSRFGAGIHQVLNGLHHQLERRSFPFSSGASSDSGAAEDVETHSLTPHIQASDVTPSVVIETGVLRRTFASQTAPDVSRVPPPVVNSSTQSGDASVEMPLIADASNGSGSGNELASRRGASQEQPQNEFLAFFAQISQIIFVLLMKVLYTYSIGILAFLGFTIICTHANRVVIREFARHTKRSLSSLGIAAMNAWTAIVFTHFVLTEKVYPYLLLIPTCENVSKQSLFDILWILLICDHTIRLLTTLLKIAIVASPMSVVPNKKRGKLFFLTEMASQTYRAMIPSSVWFYFLGGGCVSMSWLCFDGFLAFLYAIYKLNFVYKRVKELRQGLIVFLYRAQGAAPTAQDLEEANHMCPICHDSFQRPAKMECGHVFCDDCIELWMDRENNCPMCRAALRHDSAWRDGHTSYCPMIF</sequence>
<keyword evidence="5" id="KW-0833">Ubl conjugation pathway</keyword>
<reference evidence="13" key="1">
    <citation type="submission" date="2020-11" db="EMBL/GenBank/DDBJ databases">
        <authorList>
            <person name="Tran Van P."/>
        </authorList>
    </citation>
    <scope>NUCLEOTIDE SEQUENCE</scope>
</reference>
<dbReference type="EMBL" id="OA882469">
    <property type="protein sequence ID" value="CAD7275525.1"/>
    <property type="molecule type" value="Genomic_DNA"/>
</dbReference>
<proteinExistence type="predicted"/>
<organism evidence="13">
    <name type="scientific">Notodromas monacha</name>
    <dbReference type="NCBI Taxonomy" id="399045"/>
    <lineage>
        <taxon>Eukaryota</taxon>
        <taxon>Metazoa</taxon>
        <taxon>Ecdysozoa</taxon>
        <taxon>Arthropoda</taxon>
        <taxon>Crustacea</taxon>
        <taxon>Oligostraca</taxon>
        <taxon>Ostracoda</taxon>
        <taxon>Podocopa</taxon>
        <taxon>Podocopida</taxon>
        <taxon>Cypridocopina</taxon>
        <taxon>Cypridoidea</taxon>
        <taxon>Cyprididae</taxon>
        <taxon>Notodromas</taxon>
    </lineage>
</organism>
<evidence type="ECO:0000256" key="7">
    <source>
        <dbReference type="ARBA" id="ARBA00022989"/>
    </source>
</evidence>
<feature type="transmembrane region" description="Helical" evidence="11">
    <location>
        <begin position="202"/>
        <end position="223"/>
    </location>
</feature>
<feature type="region of interest" description="Disordered" evidence="10">
    <location>
        <begin position="123"/>
        <end position="144"/>
    </location>
</feature>
<evidence type="ECO:0000313" key="14">
    <source>
        <dbReference type="Proteomes" id="UP000678499"/>
    </source>
</evidence>
<dbReference type="GO" id="GO:1904294">
    <property type="term" value="P:positive regulation of ERAD pathway"/>
    <property type="evidence" value="ECO:0007669"/>
    <property type="project" value="InterPro"/>
</dbReference>
<dbReference type="OrthoDB" id="9049620at2759"/>
<dbReference type="InterPro" id="IPR017907">
    <property type="entry name" value="Znf_RING_CS"/>
</dbReference>
<feature type="domain" description="RING-type" evidence="12">
    <location>
        <begin position="406"/>
        <end position="444"/>
    </location>
</feature>
<dbReference type="InterPro" id="IPR001841">
    <property type="entry name" value="Znf_RING"/>
</dbReference>
<dbReference type="AlphaFoldDB" id="A0A7R9BHP0"/>
<dbReference type="EMBL" id="CAJPEX010000432">
    <property type="protein sequence ID" value="CAG0915677.1"/>
    <property type="molecule type" value="Genomic_DNA"/>
</dbReference>
<keyword evidence="7 11" id="KW-1133">Transmembrane helix</keyword>
<evidence type="ECO:0000256" key="5">
    <source>
        <dbReference type="ARBA" id="ARBA00022786"/>
    </source>
</evidence>
<evidence type="ECO:0000256" key="2">
    <source>
        <dbReference type="ARBA" id="ARBA00022692"/>
    </source>
</evidence>
<keyword evidence="2 11" id="KW-0812">Transmembrane</keyword>
<evidence type="ECO:0000256" key="1">
    <source>
        <dbReference type="ARBA" id="ARBA00004141"/>
    </source>
</evidence>
<dbReference type="PANTHER" id="PTHR15860">
    <property type="entry name" value="UNCHARACTERIZED RING FINGER-CONTAINING PROTEIN"/>
    <property type="match status" value="1"/>
</dbReference>
<dbReference type="GO" id="GO:0016020">
    <property type="term" value="C:membrane"/>
    <property type="evidence" value="ECO:0007669"/>
    <property type="project" value="UniProtKB-SubCell"/>
</dbReference>
<evidence type="ECO:0000259" key="12">
    <source>
        <dbReference type="PROSITE" id="PS50089"/>
    </source>
</evidence>
<evidence type="ECO:0000256" key="10">
    <source>
        <dbReference type="SAM" id="MobiDB-lite"/>
    </source>
</evidence>
<gene>
    <name evidence="13" type="ORF">NMOB1V02_LOCUS3317</name>
</gene>
<evidence type="ECO:0000256" key="4">
    <source>
        <dbReference type="ARBA" id="ARBA00022771"/>
    </source>
</evidence>
<dbReference type="PROSITE" id="PS00518">
    <property type="entry name" value="ZF_RING_1"/>
    <property type="match status" value="1"/>
</dbReference>
<dbReference type="SUPFAM" id="SSF57850">
    <property type="entry name" value="RING/U-box"/>
    <property type="match status" value="1"/>
</dbReference>
<keyword evidence="3" id="KW-0479">Metal-binding</keyword>
<dbReference type="GO" id="GO:0008270">
    <property type="term" value="F:zinc ion binding"/>
    <property type="evidence" value="ECO:0007669"/>
    <property type="project" value="UniProtKB-KW"/>
</dbReference>
<dbReference type="Gene3D" id="3.30.40.10">
    <property type="entry name" value="Zinc/RING finger domain, C3HC4 (zinc finger)"/>
    <property type="match status" value="1"/>
</dbReference>
<comment type="subcellular location">
    <subcellularLocation>
        <location evidence="1">Membrane</location>
        <topology evidence="1">Multi-pass membrane protein</topology>
    </subcellularLocation>
</comment>
<protein>
    <recommendedName>
        <fullName evidence="12">RING-type domain-containing protein</fullName>
    </recommendedName>
</protein>
<evidence type="ECO:0000256" key="3">
    <source>
        <dbReference type="ARBA" id="ARBA00022723"/>
    </source>
</evidence>
<dbReference type="SMART" id="SM00184">
    <property type="entry name" value="RING"/>
    <property type="match status" value="1"/>
</dbReference>
<accession>A0A7R9BHP0</accession>
<keyword evidence="8 11" id="KW-0472">Membrane</keyword>
<name>A0A7R9BHP0_9CRUS</name>
<keyword evidence="4 9" id="KW-0863">Zinc-finger</keyword>
<evidence type="ECO:0000313" key="13">
    <source>
        <dbReference type="EMBL" id="CAD7275525.1"/>
    </source>
</evidence>
<keyword evidence="14" id="KW-1185">Reference proteome</keyword>
<evidence type="ECO:0000256" key="9">
    <source>
        <dbReference type="PROSITE-ProRule" id="PRU00175"/>
    </source>
</evidence>
<dbReference type="GO" id="GO:0061630">
    <property type="term" value="F:ubiquitin protein ligase activity"/>
    <property type="evidence" value="ECO:0007669"/>
    <property type="project" value="InterPro"/>
</dbReference>
<dbReference type="InterPro" id="IPR044235">
    <property type="entry name" value="RNFT1/2"/>
</dbReference>